<evidence type="ECO:0000259" key="8">
    <source>
        <dbReference type="Pfam" id="PF02554"/>
    </source>
</evidence>
<keyword evidence="5 7" id="KW-1133">Transmembrane helix</keyword>
<evidence type="ECO:0000313" key="10">
    <source>
        <dbReference type="Proteomes" id="UP000199701"/>
    </source>
</evidence>
<name>A0A1I0RX10_9FIRM</name>
<feature type="transmembrane region" description="Helical" evidence="7">
    <location>
        <begin position="234"/>
        <end position="253"/>
    </location>
</feature>
<feature type="transmembrane region" description="Helical" evidence="7">
    <location>
        <begin position="116"/>
        <end position="140"/>
    </location>
</feature>
<evidence type="ECO:0000256" key="3">
    <source>
        <dbReference type="ARBA" id="ARBA00022475"/>
    </source>
</evidence>
<comment type="subcellular location">
    <subcellularLocation>
        <location evidence="1">Cell membrane</location>
        <topology evidence="1">Multi-pass membrane protein</topology>
    </subcellularLocation>
</comment>
<comment type="similarity">
    <text evidence="2">Belongs to the peptide transporter carbon starvation (CstA) (TC 2.A.114) family.</text>
</comment>
<evidence type="ECO:0000256" key="4">
    <source>
        <dbReference type="ARBA" id="ARBA00022692"/>
    </source>
</evidence>
<feature type="transmembrane region" description="Helical" evidence="7">
    <location>
        <begin position="458"/>
        <end position="476"/>
    </location>
</feature>
<feature type="transmembrane region" description="Helical" evidence="7">
    <location>
        <begin position="161"/>
        <end position="183"/>
    </location>
</feature>
<feature type="transmembrane region" description="Helical" evidence="7">
    <location>
        <begin position="324"/>
        <end position="344"/>
    </location>
</feature>
<dbReference type="InterPro" id="IPR051605">
    <property type="entry name" value="CstA"/>
</dbReference>
<dbReference type="AlphaFoldDB" id="A0A1I0RX10"/>
<evidence type="ECO:0000256" key="7">
    <source>
        <dbReference type="SAM" id="Phobius"/>
    </source>
</evidence>
<dbReference type="GO" id="GO:0009267">
    <property type="term" value="P:cellular response to starvation"/>
    <property type="evidence" value="ECO:0007669"/>
    <property type="project" value="InterPro"/>
</dbReference>
<feature type="domain" description="CstA N-terminal" evidence="8">
    <location>
        <begin position="393"/>
        <end position="535"/>
    </location>
</feature>
<reference evidence="9 10" key="1">
    <citation type="submission" date="2016-10" db="EMBL/GenBank/DDBJ databases">
        <authorList>
            <person name="de Groot N.N."/>
        </authorList>
    </citation>
    <scope>NUCLEOTIDE SEQUENCE [LARGE SCALE GENOMIC DNA]</scope>
    <source>
        <strain evidence="9 10">DSM 9179</strain>
    </source>
</reference>
<dbReference type="InterPro" id="IPR003706">
    <property type="entry name" value="CstA_N"/>
</dbReference>
<keyword evidence="3" id="KW-1003">Cell membrane</keyword>
<dbReference type="GO" id="GO:0005886">
    <property type="term" value="C:plasma membrane"/>
    <property type="evidence" value="ECO:0007669"/>
    <property type="project" value="UniProtKB-SubCell"/>
</dbReference>
<feature type="transmembrane region" description="Helical" evidence="7">
    <location>
        <begin position="488"/>
        <end position="511"/>
    </location>
</feature>
<evidence type="ECO:0000256" key="6">
    <source>
        <dbReference type="ARBA" id="ARBA00023136"/>
    </source>
</evidence>
<feature type="transmembrane region" description="Helical" evidence="7">
    <location>
        <begin position="518"/>
        <end position="541"/>
    </location>
</feature>
<evidence type="ECO:0000256" key="2">
    <source>
        <dbReference type="ARBA" id="ARBA00007755"/>
    </source>
</evidence>
<feature type="transmembrane region" description="Helical" evidence="7">
    <location>
        <begin position="285"/>
        <end position="304"/>
    </location>
</feature>
<evidence type="ECO:0000256" key="5">
    <source>
        <dbReference type="ARBA" id="ARBA00022989"/>
    </source>
</evidence>
<dbReference type="EMBL" id="FOJI01000029">
    <property type="protein sequence ID" value="SEW46051.1"/>
    <property type="molecule type" value="Genomic_DNA"/>
</dbReference>
<keyword evidence="10" id="KW-1185">Reference proteome</keyword>
<feature type="transmembrane region" description="Helical" evidence="7">
    <location>
        <begin position="203"/>
        <end position="222"/>
    </location>
</feature>
<keyword evidence="6 7" id="KW-0472">Membrane</keyword>
<keyword evidence="4 7" id="KW-0812">Transmembrane</keyword>
<accession>A0A1I0RX10</accession>
<feature type="transmembrane region" description="Helical" evidence="7">
    <location>
        <begin position="364"/>
        <end position="386"/>
    </location>
</feature>
<feature type="transmembrane region" description="Helical" evidence="7">
    <location>
        <begin position="561"/>
        <end position="580"/>
    </location>
</feature>
<dbReference type="STRING" id="99656.SAMN05421659_1293"/>
<protein>
    <submittedName>
        <fullName evidence="9">Carbon starvation protein</fullName>
    </submittedName>
</protein>
<dbReference type="PANTHER" id="PTHR30252:SF0">
    <property type="entry name" value="PEPTIDE TRANSPORTER CSTA"/>
    <property type="match status" value="1"/>
</dbReference>
<dbReference type="Pfam" id="PF02554">
    <property type="entry name" value="CstA"/>
    <property type="match status" value="2"/>
</dbReference>
<organism evidence="9 10">
    <name type="scientific">[Clostridium] fimetarium</name>
    <dbReference type="NCBI Taxonomy" id="99656"/>
    <lineage>
        <taxon>Bacteria</taxon>
        <taxon>Bacillati</taxon>
        <taxon>Bacillota</taxon>
        <taxon>Clostridia</taxon>
        <taxon>Lachnospirales</taxon>
        <taxon>Lachnospiraceae</taxon>
    </lineage>
</organism>
<dbReference type="PANTHER" id="PTHR30252">
    <property type="entry name" value="INNER MEMBRANE PEPTIDE TRANSPORTER"/>
    <property type="match status" value="1"/>
</dbReference>
<dbReference type="Proteomes" id="UP000199701">
    <property type="component" value="Unassembled WGS sequence"/>
</dbReference>
<evidence type="ECO:0000313" key="9">
    <source>
        <dbReference type="EMBL" id="SEW46051.1"/>
    </source>
</evidence>
<feature type="transmembrane region" description="Helical" evidence="7">
    <location>
        <begin position="259"/>
        <end position="278"/>
    </location>
</feature>
<evidence type="ECO:0000256" key="1">
    <source>
        <dbReference type="ARBA" id="ARBA00004651"/>
    </source>
</evidence>
<feature type="domain" description="CstA N-terminal" evidence="8">
    <location>
        <begin position="34"/>
        <end position="384"/>
    </location>
</feature>
<feature type="transmembrane region" description="Helical" evidence="7">
    <location>
        <begin position="35"/>
        <end position="53"/>
    </location>
</feature>
<sequence length="598" mass="65228">MRIFRGGIKNEEDKRLFIHNYDILKNRKRGTEMNSLVIIGIAIVVLVSAYLFYGKWLVKTWGIDEDAETPATTLEDGNDYVPTSKFVVFCHQFSSIAGAGPVTGPIIAAMFGWLPALLWILIGGVFFGAVHDFGSLYASVKNEGKSIGLVIEKYIGKKGKSLFLLFEWIFSLLVIAAFADIVATTFNGFKVVEGVTQKVTPNAAAASISMLFIVVAILFGLFTRYCKTNGKINFVIGLVLLFGMLAVGIAFPMYFSKTIWLYVVFAYLFLASVMPMWLLMQPRDYLSSFLLISMIIGAGFGLVVQHPTMNLPAFTGFEVNGKMLFPTLFVTIACGSVSGFHSLVSSGTSSKQVKNQRDMLAISFGAMLVESLLAVIALVVVASVAVNGKLPTGTPFVIFSTNIAGFLTKFGIPNDIAMCFMTMCISALALTSLDSVARIGRMAFQEFFIKENMEQASFVRKLLVNKYVATVATLIAGYELSLGGYNNIWPLFGSANQLLAALVLISLAVFLKTTGRKGFMLWAPMCIMLAVTFTALIQAIIQILNKIFVSNTFVFKTDGLQLIVAILLMALGAMVAFNSFGKLFEKKKKSLVGSDSPL</sequence>
<gene>
    <name evidence="9" type="ORF">SAMN05421659_1293</name>
</gene>
<proteinExistence type="inferred from homology"/>